<dbReference type="InterPro" id="IPR035952">
    <property type="entry name" value="Rhomboid-like_sf"/>
</dbReference>
<dbReference type="PANTHER" id="PTHR43066:SF1">
    <property type="entry name" value="RHOMBOID PROTEIN 2"/>
    <property type="match status" value="1"/>
</dbReference>
<dbReference type="Pfam" id="PF01694">
    <property type="entry name" value="Rhomboid"/>
    <property type="match status" value="1"/>
</dbReference>
<evidence type="ECO:0000313" key="10">
    <source>
        <dbReference type="EMBL" id="TNL96892.1"/>
    </source>
</evidence>
<keyword evidence="3 10" id="KW-0645">Protease</keyword>
<evidence type="ECO:0000256" key="3">
    <source>
        <dbReference type="ARBA" id="ARBA00022670"/>
    </source>
</evidence>
<keyword evidence="5" id="KW-0378">Hydrolase</keyword>
<dbReference type="PANTHER" id="PTHR43066">
    <property type="entry name" value="RHOMBOID-RELATED PROTEIN"/>
    <property type="match status" value="1"/>
</dbReference>
<evidence type="ECO:0000256" key="4">
    <source>
        <dbReference type="ARBA" id="ARBA00022692"/>
    </source>
</evidence>
<feature type="transmembrane region" description="Helical" evidence="8">
    <location>
        <begin position="104"/>
        <end position="121"/>
    </location>
</feature>
<dbReference type="SUPFAM" id="SSF144091">
    <property type="entry name" value="Rhomboid-like"/>
    <property type="match status" value="1"/>
</dbReference>
<dbReference type="Gene3D" id="1.20.1540.10">
    <property type="entry name" value="Rhomboid-like"/>
    <property type="match status" value="1"/>
</dbReference>
<dbReference type="OrthoDB" id="9807874at2"/>
<gene>
    <name evidence="10" type="ORF">FHE74_07425</name>
</gene>
<dbReference type="GO" id="GO:0006508">
    <property type="term" value="P:proteolysis"/>
    <property type="evidence" value="ECO:0007669"/>
    <property type="project" value="UniProtKB-KW"/>
</dbReference>
<sequence length="201" mass="20975">MVCLVVFLVTIGQSSSDAINSPLGQQLMLWGPVAAGQPWGWTRTITSGFLHLSAGHLIANMFMLALLGREVERDLGWLSYVLVYLAGLLGASTLVLLFNPNTPTAGASGAVYAVMAVLVGVSARRGADLRAPIVLVLANLAYSVIVPGISLMGHLGGFLVGAVAAWPVTSPEPRRRVRAAVIIALLTAVAAGWAVHVNNTL</sequence>
<feature type="transmembrane region" description="Helical" evidence="8">
    <location>
        <begin position="133"/>
        <end position="166"/>
    </location>
</feature>
<evidence type="ECO:0000259" key="9">
    <source>
        <dbReference type="Pfam" id="PF01694"/>
    </source>
</evidence>
<evidence type="ECO:0000256" key="7">
    <source>
        <dbReference type="ARBA" id="ARBA00023136"/>
    </source>
</evidence>
<dbReference type="Proteomes" id="UP000312032">
    <property type="component" value="Unassembled WGS sequence"/>
</dbReference>
<evidence type="ECO:0000256" key="8">
    <source>
        <dbReference type="SAM" id="Phobius"/>
    </source>
</evidence>
<keyword evidence="4 8" id="KW-0812">Transmembrane</keyword>
<keyword evidence="11" id="KW-1185">Reference proteome</keyword>
<feature type="transmembrane region" description="Helical" evidence="8">
    <location>
        <begin position="48"/>
        <end position="68"/>
    </location>
</feature>
<protein>
    <submittedName>
        <fullName evidence="10">Rhomboid family intramembrane serine protease</fullName>
    </submittedName>
</protein>
<evidence type="ECO:0000256" key="1">
    <source>
        <dbReference type="ARBA" id="ARBA00004141"/>
    </source>
</evidence>
<evidence type="ECO:0000256" key="5">
    <source>
        <dbReference type="ARBA" id="ARBA00022801"/>
    </source>
</evidence>
<comment type="subcellular location">
    <subcellularLocation>
        <location evidence="1">Membrane</location>
        <topology evidence="1">Multi-pass membrane protein</topology>
    </subcellularLocation>
</comment>
<dbReference type="AlphaFoldDB" id="A0A5C4U409"/>
<reference evidence="10 11" key="1">
    <citation type="submission" date="2019-06" db="EMBL/GenBank/DDBJ databases">
        <authorList>
            <person name="Li J."/>
        </authorList>
    </citation>
    <scope>NUCLEOTIDE SEQUENCE [LARGE SCALE GENOMIC DNA]</scope>
    <source>
        <strain evidence="10 11">LMG 28165</strain>
    </source>
</reference>
<feature type="transmembrane region" description="Helical" evidence="8">
    <location>
        <begin position="178"/>
        <end position="197"/>
    </location>
</feature>
<comment type="similarity">
    <text evidence="2">Belongs to the peptidase S54 family.</text>
</comment>
<comment type="caution">
    <text evidence="10">The sequence shown here is derived from an EMBL/GenBank/DDBJ whole genome shotgun (WGS) entry which is preliminary data.</text>
</comment>
<feature type="transmembrane region" description="Helical" evidence="8">
    <location>
        <begin position="75"/>
        <end position="98"/>
    </location>
</feature>
<dbReference type="GO" id="GO:0016020">
    <property type="term" value="C:membrane"/>
    <property type="evidence" value="ECO:0007669"/>
    <property type="project" value="UniProtKB-SubCell"/>
</dbReference>
<dbReference type="EMBL" id="VDHJ01000009">
    <property type="protein sequence ID" value="TNL96892.1"/>
    <property type="molecule type" value="Genomic_DNA"/>
</dbReference>
<evidence type="ECO:0000256" key="2">
    <source>
        <dbReference type="ARBA" id="ARBA00009045"/>
    </source>
</evidence>
<name>A0A5C4U409_9CORY</name>
<dbReference type="InterPro" id="IPR022764">
    <property type="entry name" value="Peptidase_S54_rhomboid_dom"/>
</dbReference>
<keyword evidence="6 8" id="KW-1133">Transmembrane helix</keyword>
<proteinExistence type="inferred from homology"/>
<organism evidence="10 11">
    <name type="scientific">Corynebacterium tapiri</name>
    <dbReference type="NCBI Taxonomy" id="1448266"/>
    <lineage>
        <taxon>Bacteria</taxon>
        <taxon>Bacillati</taxon>
        <taxon>Actinomycetota</taxon>
        <taxon>Actinomycetes</taxon>
        <taxon>Mycobacteriales</taxon>
        <taxon>Corynebacteriaceae</taxon>
        <taxon>Corynebacterium</taxon>
    </lineage>
</organism>
<feature type="domain" description="Peptidase S54 rhomboid" evidence="9">
    <location>
        <begin position="39"/>
        <end position="168"/>
    </location>
</feature>
<accession>A0A5C4U409</accession>
<evidence type="ECO:0000256" key="6">
    <source>
        <dbReference type="ARBA" id="ARBA00022989"/>
    </source>
</evidence>
<dbReference type="GO" id="GO:0004252">
    <property type="term" value="F:serine-type endopeptidase activity"/>
    <property type="evidence" value="ECO:0007669"/>
    <property type="project" value="InterPro"/>
</dbReference>
<keyword evidence="7 8" id="KW-0472">Membrane</keyword>
<evidence type="ECO:0000313" key="11">
    <source>
        <dbReference type="Proteomes" id="UP000312032"/>
    </source>
</evidence>